<dbReference type="InterPro" id="IPR001807">
    <property type="entry name" value="ClC"/>
</dbReference>
<keyword evidence="6 10" id="KW-0472">Membrane</keyword>
<evidence type="ECO:0000256" key="1">
    <source>
        <dbReference type="ARBA" id="ARBA00004141"/>
    </source>
</evidence>
<dbReference type="Proteomes" id="UP000029015">
    <property type="component" value="Unassembled WGS sequence"/>
</dbReference>
<keyword evidence="4 10" id="KW-1133">Transmembrane helix</keyword>
<keyword evidence="5" id="KW-0406">Ion transport</keyword>
<evidence type="ECO:0000313" key="12">
    <source>
        <dbReference type="Proteomes" id="UP000029015"/>
    </source>
</evidence>
<dbReference type="AlphaFoldDB" id="A0A086YWE8"/>
<evidence type="ECO:0000313" key="11">
    <source>
        <dbReference type="EMBL" id="KFI38598.1"/>
    </source>
</evidence>
<dbReference type="PANTHER" id="PTHR43427">
    <property type="entry name" value="CHLORIDE CHANNEL PROTEIN CLC-E"/>
    <property type="match status" value="1"/>
</dbReference>
<feature type="transmembrane region" description="Helical" evidence="10">
    <location>
        <begin position="286"/>
        <end position="304"/>
    </location>
</feature>
<dbReference type="PANTHER" id="PTHR43427:SF6">
    <property type="entry name" value="CHLORIDE CHANNEL PROTEIN CLC-E"/>
    <property type="match status" value="1"/>
</dbReference>
<evidence type="ECO:0000256" key="2">
    <source>
        <dbReference type="ARBA" id="ARBA00022448"/>
    </source>
</evidence>
<feature type="transmembrane region" description="Helical" evidence="10">
    <location>
        <begin position="247"/>
        <end position="266"/>
    </location>
</feature>
<keyword evidence="2" id="KW-0813">Transport</keyword>
<keyword evidence="12" id="KW-1185">Reference proteome</keyword>
<dbReference type="InterPro" id="IPR050368">
    <property type="entry name" value="ClC-type_chloride_channel"/>
</dbReference>
<evidence type="ECO:0000256" key="6">
    <source>
        <dbReference type="ARBA" id="ARBA00023136"/>
    </source>
</evidence>
<feature type="transmembrane region" description="Helical" evidence="10">
    <location>
        <begin position="179"/>
        <end position="202"/>
    </location>
</feature>
<comment type="caution">
    <text evidence="11">The sequence shown here is derived from an EMBL/GenBank/DDBJ whole genome shotgun (WGS) entry which is preliminary data.</text>
</comment>
<evidence type="ECO:0000256" key="3">
    <source>
        <dbReference type="ARBA" id="ARBA00022692"/>
    </source>
</evidence>
<keyword evidence="7" id="KW-0869">Chloride channel</keyword>
<feature type="transmembrane region" description="Helical" evidence="10">
    <location>
        <begin position="397"/>
        <end position="419"/>
    </location>
</feature>
<accession>A0A086YWE8</accession>
<keyword evidence="3 10" id="KW-0812">Transmembrane</keyword>
<proteinExistence type="predicted"/>
<feature type="transmembrane region" description="Helical" evidence="10">
    <location>
        <begin position="368"/>
        <end position="390"/>
    </location>
</feature>
<gene>
    <name evidence="11" type="ORF">BACT_0053</name>
</gene>
<comment type="subcellular location">
    <subcellularLocation>
        <location evidence="1">Membrane</location>
        <topology evidence="1">Multi-pass membrane protein</topology>
    </subcellularLocation>
</comment>
<sequence>MDVTTAERTPALTPGPGQIAAQAQAAGARPLLPHGWALALSALVLGALAGVSSGLLSLFLDLVEQVFLGFVENSALPGPFGVPPLRRLLSVLVAGAIAALIWCLLRNKCARVPSVAQAVKGAWMPVWQTVVHVLTQILLVAAGASIGREVAPREAGAMLGGVWFRLAHRLGLRPSDRRLLVAATAGAGFAGIYISPLTGALFGVEVLLGSMDLTTVAVCLGMSSVATLVGGSIKGFEAYYAVSSQPFPLRVMLFALVTGPLAGFVGAAFRRMTSWAESHQTTGRAILWQLPAVAGLTGLIAILLPEVMGNGRALAQTAMGLSAEAASPQTGSRLWLLIATFLAFGLWKAICTVLTIRAGASGGTLTPSIALGSALGAILALIASPLAPVIPFWQAAVIGAAATLAASQQAPLMALFMLFEVCHLPAPALMPLALAVALSTAVSRGILSRFQARA</sequence>
<keyword evidence="9" id="KW-0407">Ion channel</keyword>
<dbReference type="Gene3D" id="1.10.3080.10">
    <property type="entry name" value="Clc chloride channel"/>
    <property type="match status" value="1"/>
</dbReference>
<dbReference type="GO" id="GO:0034707">
    <property type="term" value="C:chloride channel complex"/>
    <property type="evidence" value="ECO:0007669"/>
    <property type="project" value="UniProtKB-KW"/>
</dbReference>
<evidence type="ECO:0000256" key="7">
    <source>
        <dbReference type="ARBA" id="ARBA00023173"/>
    </source>
</evidence>
<feature type="transmembrane region" description="Helical" evidence="10">
    <location>
        <begin position="425"/>
        <end position="447"/>
    </location>
</feature>
<protein>
    <submittedName>
        <fullName evidence="11">Chloride channel protein EriC</fullName>
    </submittedName>
</protein>
<evidence type="ECO:0000256" key="4">
    <source>
        <dbReference type="ARBA" id="ARBA00022989"/>
    </source>
</evidence>
<feature type="transmembrane region" description="Helical" evidence="10">
    <location>
        <begin position="36"/>
        <end position="60"/>
    </location>
</feature>
<reference evidence="11 12" key="1">
    <citation type="submission" date="2014-03" db="EMBL/GenBank/DDBJ databases">
        <title>Genomics of Bifidobacteria.</title>
        <authorList>
            <person name="Ventura M."/>
            <person name="Milani C."/>
            <person name="Lugli G.A."/>
        </authorList>
    </citation>
    <scope>NUCLEOTIDE SEQUENCE [LARGE SCALE GENOMIC DNA]</scope>
    <source>
        <strain evidence="11 12">DSM 22766</strain>
    </source>
</reference>
<evidence type="ECO:0000256" key="8">
    <source>
        <dbReference type="ARBA" id="ARBA00023214"/>
    </source>
</evidence>
<dbReference type="eggNOG" id="COG0038">
    <property type="taxonomic scope" value="Bacteria"/>
</dbReference>
<feature type="transmembrane region" description="Helical" evidence="10">
    <location>
        <begin position="334"/>
        <end position="356"/>
    </location>
</feature>
<evidence type="ECO:0000256" key="5">
    <source>
        <dbReference type="ARBA" id="ARBA00023065"/>
    </source>
</evidence>
<keyword evidence="8" id="KW-0868">Chloride</keyword>
<dbReference type="Pfam" id="PF00654">
    <property type="entry name" value="Voltage_CLC"/>
    <property type="match status" value="1"/>
</dbReference>
<name>A0A086YWE8_9BIFI</name>
<dbReference type="SUPFAM" id="SSF81340">
    <property type="entry name" value="Clc chloride channel"/>
    <property type="match status" value="1"/>
</dbReference>
<dbReference type="STRING" id="1437605.AB656_06060"/>
<evidence type="ECO:0000256" key="10">
    <source>
        <dbReference type="SAM" id="Phobius"/>
    </source>
</evidence>
<dbReference type="PRINTS" id="PR00762">
    <property type="entry name" value="CLCHANNEL"/>
</dbReference>
<evidence type="ECO:0000256" key="9">
    <source>
        <dbReference type="ARBA" id="ARBA00023303"/>
    </source>
</evidence>
<dbReference type="EMBL" id="JGYK01000003">
    <property type="protein sequence ID" value="KFI38598.1"/>
    <property type="molecule type" value="Genomic_DNA"/>
</dbReference>
<organism evidence="11 12">
    <name type="scientific">Bifidobacterium actinocoloniiforme DSM 22766</name>
    <dbReference type="NCBI Taxonomy" id="1437605"/>
    <lineage>
        <taxon>Bacteria</taxon>
        <taxon>Bacillati</taxon>
        <taxon>Actinomycetota</taxon>
        <taxon>Actinomycetes</taxon>
        <taxon>Bifidobacteriales</taxon>
        <taxon>Bifidobacteriaceae</taxon>
        <taxon>Bifidobacterium</taxon>
    </lineage>
</organism>
<feature type="transmembrane region" description="Helical" evidence="10">
    <location>
        <begin position="214"/>
        <end position="235"/>
    </location>
</feature>
<feature type="transmembrane region" description="Helical" evidence="10">
    <location>
        <begin position="88"/>
        <end position="105"/>
    </location>
</feature>
<dbReference type="InterPro" id="IPR014743">
    <property type="entry name" value="Cl-channel_core"/>
</dbReference>
<dbReference type="GO" id="GO:0005254">
    <property type="term" value="F:chloride channel activity"/>
    <property type="evidence" value="ECO:0007669"/>
    <property type="project" value="UniProtKB-KW"/>
</dbReference>